<dbReference type="Proteomes" id="UP001295740">
    <property type="component" value="Unassembled WGS sequence"/>
</dbReference>
<keyword evidence="2" id="KW-0812">Transmembrane</keyword>
<proteinExistence type="predicted"/>
<evidence type="ECO:0000256" key="1">
    <source>
        <dbReference type="SAM" id="MobiDB-lite"/>
    </source>
</evidence>
<feature type="compositionally biased region" description="Polar residues" evidence="1">
    <location>
        <begin position="349"/>
        <end position="360"/>
    </location>
</feature>
<gene>
    <name evidence="3" type="ORF">KHLLAP_LOCUS13259</name>
</gene>
<feature type="transmembrane region" description="Helical" evidence="2">
    <location>
        <begin position="151"/>
        <end position="179"/>
    </location>
</feature>
<sequence length="394" mass="43639">MTIGIPAEAHGAAAGVLLYSLIYVAWIAYFTLISTTASIIQQFHVYVKWESVMTQQFHHARANAGNPELVIANSSTGVDLVLFYIQFCCYNIEATSVLFWAFSLTQSVYGWSTKPHLRLTLKHIQLAGKVISIVLPIVMISLLQAKAVRSSFIAFLLIADILLIINLAGGCSFLFAILWRYIQSRRQCQSWSVGYGKCASVPEGGQNTGSSQQKPQSSIYDRWLITRFTIGFVFLGIFELSNVLFQLAARQNTSIDETVSRPDLSTSRAQKTAVLFLPGLTPPLLAFFVFGTTRTFRQYMYKTFVPIRFQRNMAQSSRSASVPYASRGPGAFTPVTRHVSTHATKHQESGITLTEMGTSRVQRKGPDDNDDEWPMLESGAPSIKGTPGVDHSTV</sequence>
<evidence type="ECO:0000313" key="4">
    <source>
        <dbReference type="Proteomes" id="UP001295740"/>
    </source>
</evidence>
<accession>A0AAI8VRK7</accession>
<feature type="transmembrane region" description="Helical" evidence="2">
    <location>
        <begin position="224"/>
        <end position="249"/>
    </location>
</feature>
<feature type="transmembrane region" description="Helical" evidence="2">
    <location>
        <begin position="12"/>
        <end position="40"/>
    </location>
</feature>
<reference evidence="3" key="1">
    <citation type="submission" date="2023-10" db="EMBL/GenBank/DDBJ databases">
        <authorList>
            <person name="Hackl T."/>
        </authorList>
    </citation>
    <scope>NUCLEOTIDE SEQUENCE</scope>
</reference>
<keyword evidence="2" id="KW-1133">Transmembrane helix</keyword>
<feature type="transmembrane region" description="Helical" evidence="2">
    <location>
        <begin position="83"/>
        <end position="105"/>
    </location>
</feature>
<organism evidence="3 4">
    <name type="scientific">Anthostomella pinea</name>
    <dbReference type="NCBI Taxonomy" id="933095"/>
    <lineage>
        <taxon>Eukaryota</taxon>
        <taxon>Fungi</taxon>
        <taxon>Dikarya</taxon>
        <taxon>Ascomycota</taxon>
        <taxon>Pezizomycotina</taxon>
        <taxon>Sordariomycetes</taxon>
        <taxon>Xylariomycetidae</taxon>
        <taxon>Xylariales</taxon>
        <taxon>Xylariaceae</taxon>
        <taxon>Anthostomella</taxon>
    </lineage>
</organism>
<feature type="region of interest" description="Disordered" evidence="1">
    <location>
        <begin position="341"/>
        <end position="394"/>
    </location>
</feature>
<protein>
    <submittedName>
        <fullName evidence="3">Uu.00g009100.m01.CDS01</fullName>
    </submittedName>
</protein>
<keyword evidence="2" id="KW-0472">Membrane</keyword>
<feature type="transmembrane region" description="Helical" evidence="2">
    <location>
        <begin position="269"/>
        <end position="290"/>
    </location>
</feature>
<evidence type="ECO:0000256" key="2">
    <source>
        <dbReference type="SAM" id="Phobius"/>
    </source>
</evidence>
<keyword evidence="4" id="KW-1185">Reference proteome</keyword>
<evidence type="ECO:0000313" key="3">
    <source>
        <dbReference type="EMBL" id="CAJ2512791.1"/>
    </source>
</evidence>
<dbReference type="EMBL" id="CAUWAG010000020">
    <property type="protein sequence ID" value="CAJ2512791.1"/>
    <property type="molecule type" value="Genomic_DNA"/>
</dbReference>
<name>A0AAI8VRK7_9PEZI</name>
<comment type="caution">
    <text evidence="3">The sequence shown here is derived from an EMBL/GenBank/DDBJ whole genome shotgun (WGS) entry which is preliminary data.</text>
</comment>
<feature type="transmembrane region" description="Helical" evidence="2">
    <location>
        <begin position="126"/>
        <end position="145"/>
    </location>
</feature>
<dbReference type="AlphaFoldDB" id="A0AAI8VRK7"/>